<sequence length="347" mass="40657">MSWQSVSNSKLLQPPLSPTDKRAPVERLPVELIQKIFFYSLEFNFPRASFHIATALSNEIIYTWLVRLVFSSNNASSNSGIFVRPFLPMNQFSLDMNKRAELQTELLRCRWCTITLMRRCQREYVEHVLRQKCGNLIMSDGDRARLYALDDYWKHVGQYDHTPRGRRGKGDLVLTARNPHSDVTLKIAIWFNSGSVQIREPSPVVVQDTDVFLLPSCSITDPCRMPDRLLQPPWTKENLELLQLLSNEAYIDEDNNFERSKMVLRQLIIDRDIDTFKYILLLHVRVKVYAYPLRWPVRPNHFRLAARYAESENDDPFLKVLFSERRDDISSTDKSIRALLSRYDRSL</sequence>
<protein>
    <submittedName>
        <fullName evidence="1">Uncharacterized protein</fullName>
    </submittedName>
</protein>
<accession>A0ACB8V3V7</accession>
<dbReference type="EMBL" id="JALBCA010000007">
    <property type="protein sequence ID" value="KAI2392287.1"/>
    <property type="molecule type" value="Genomic_DNA"/>
</dbReference>
<gene>
    <name evidence="1" type="ORF">LOY88_000671</name>
</gene>
<name>A0ACB8V3V7_9EURO</name>
<evidence type="ECO:0000313" key="1">
    <source>
        <dbReference type="EMBL" id="KAI2392287.1"/>
    </source>
</evidence>
<proteinExistence type="predicted"/>
<organism evidence="1">
    <name type="scientific">Ophidiomyces ophidiicola</name>
    <dbReference type="NCBI Taxonomy" id="1387563"/>
    <lineage>
        <taxon>Eukaryota</taxon>
        <taxon>Fungi</taxon>
        <taxon>Dikarya</taxon>
        <taxon>Ascomycota</taxon>
        <taxon>Pezizomycotina</taxon>
        <taxon>Eurotiomycetes</taxon>
        <taxon>Eurotiomycetidae</taxon>
        <taxon>Onygenales</taxon>
        <taxon>Onygenaceae</taxon>
        <taxon>Ophidiomyces</taxon>
    </lineage>
</organism>
<comment type="caution">
    <text evidence="1">The sequence shown here is derived from an EMBL/GenBank/DDBJ whole genome shotgun (WGS) entry which is preliminary data.</text>
</comment>
<reference evidence="1" key="1">
    <citation type="journal article" date="2022" name="bioRxiv">
        <title>Population genetic analysis of Ophidiomyces ophidiicola, the causative agent of snake fungal disease, indicates recent introductions to the USA.</title>
        <authorList>
            <person name="Ladner J.T."/>
            <person name="Palmer J.M."/>
            <person name="Ettinger C.L."/>
            <person name="Stajich J.E."/>
            <person name="Farrell T.M."/>
            <person name="Glorioso B.M."/>
            <person name="Lawson B."/>
            <person name="Price S.J."/>
            <person name="Stengle A.G."/>
            <person name="Grear D.A."/>
            <person name="Lorch J.M."/>
        </authorList>
    </citation>
    <scope>NUCLEOTIDE SEQUENCE</scope>
    <source>
        <strain evidence="1">NWHC 24266-5</strain>
    </source>
</reference>